<dbReference type="InterPro" id="IPR036052">
    <property type="entry name" value="TrpB-like_PALP_sf"/>
</dbReference>
<dbReference type="PANTHER" id="PTHR42690">
    <property type="entry name" value="THREONINE SYNTHASE FAMILY MEMBER"/>
    <property type="match status" value="1"/>
</dbReference>
<evidence type="ECO:0000256" key="9">
    <source>
        <dbReference type="ARBA" id="ARBA00023239"/>
    </source>
</evidence>
<dbReference type="PANTHER" id="PTHR42690:SF1">
    <property type="entry name" value="THREONINE SYNTHASE-LIKE 2"/>
    <property type="match status" value="1"/>
</dbReference>
<dbReference type="CDD" id="cd01560">
    <property type="entry name" value="Thr-synth_2"/>
    <property type="match status" value="1"/>
</dbReference>
<feature type="domain" description="Tryptophan synthase beta chain-like PALP" evidence="13">
    <location>
        <begin position="97"/>
        <end position="374"/>
    </location>
</feature>
<comment type="pathway">
    <text evidence="2">Amino-acid biosynthesis; L-threonine biosynthesis; L-threonine from L-aspartate: step 5/5.</text>
</comment>
<evidence type="ECO:0000256" key="11">
    <source>
        <dbReference type="NCBIfam" id="TIGR00260"/>
    </source>
</evidence>
<evidence type="ECO:0000256" key="4">
    <source>
        <dbReference type="ARBA" id="ARBA00013028"/>
    </source>
</evidence>
<feature type="modified residue" description="N6-(pyridoxal phosphate)lysine" evidence="12">
    <location>
        <position position="107"/>
    </location>
</feature>
<dbReference type="InterPro" id="IPR051166">
    <property type="entry name" value="Threonine_Synthase"/>
</dbReference>
<dbReference type="Proteomes" id="UP000823862">
    <property type="component" value="Unassembled WGS sequence"/>
</dbReference>
<evidence type="ECO:0000256" key="5">
    <source>
        <dbReference type="ARBA" id="ARBA00018679"/>
    </source>
</evidence>
<comment type="similarity">
    <text evidence="3">Belongs to the threonine synthase family.</text>
</comment>
<dbReference type="InterPro" id="IPR004450">
    <property type="entry name" value="Thr_synthase-like"/>
</dbReference>
<dbReference type="Pfam" id="PF00291">
    <property type="entry name" value="PALP"/>
    <property type="match status" value="1"/>
</dbReference>
<dbReference type="GO" id="GO:0030170">
    <property type="term" value="F:pyridoxal phosphate binding"/>
    <property type="evidence" value="ECO:0007669"/>
    <property type="project" value="InterPro"/>
</dbReference>
<dbReference type="GO" id="GO:0004795">
    <property type="term" value="F:threonine synthase activity"/>
    <property type="evidence" value="ECO:0007669"/>
    <property type="project" value="UniProtKB-UniRule"/>
</dbReference>
<dbReference type="PROSITE" id="PS00165">
    <property type="entry name" value="DEHYDRATASE_SER_THR"/>
    <property type="match status" value="1"/>
</dbReference>
<evidence type="ECO:0000256" key="1">
    <source>
        <dbReference type="ARBA" id="ARBA00001933"/>
    </source>
</evidence>
<evidence type="ECO:0000259" key="13">
    <source>
        <dbReference type="Pfam" id="PF00291"/>
    </source>
</evidence>
<dbReference type="SUPFAM" id="SSF53686">
    <property type="entry name" value="Tryptophan synthase beta subunit-like PLP-dependent enzymes"/>
    <property type="match status" value="1"/>
</dbReference>
<protein>
    <recommendedName>
        <fullName evidence="5 11">Threonine synthase</fullName>
        <ecNumber evidence="4 11">4.2.3.1</ecNumber>
    </recommendedName>
</protein>
<keyword evidence="6" id="KW-0028">Amino-acid biosynthesis</keyword>
<accession>A0A9D2HWA6</accession>
<evidence type="ECO:0000256" key="2">
    <source>
        <dbReference type="ARBA" id="ARBA00004979"/>
    </source>
</evidence>
<reference evidence="15" key="1">
    <citation type="journal article" date="2021" name="PeerJ">
        <title>Extensive microbial diversity within the chicken gut microbiome revealed by metagenomics and culture.</title>
        <authorList>
            <person name="Gilroy R."/>
            <person name="Ravi A."/>
            <person name="Getino M."/>
            <person name="Pursley I."/>
            <person name="Horton D.L."/>
            <person name="Alikhan N.F."/>
            <person name="Baker D."/>
            <person name="Gharbi K."/>
            <person name="Hall N."/>
            <person name="Watson M."/>
            <person name="Adriaenssens E.M."/>
            <person name="Foster-Nyarko E."/>
            <person name="Jarju S."/>
            <person name="Secka A."/>
            <person name="Antonio M."/>
            <person name="Oren A."/>
            <person name="Chaudhuri R.R."/>
            <person name="La Ragione R."/>
            <person name="Hildebrand F."/>
            <person name="Pallen M.J."/>
        </authorList>
    </citation>
    <scope>NUCLEOTIDE SEQUENCE</scope>
    <source>
        <strain evidence="15">ChiHjej12B11-9795</strain>
    </source>
</reference>
<evidence type="ECO:0000256" key="8">
    <source>
        <dbReference type="ARBA" id="ARBA00022898"/>
    </source>
</evidence>
<dbReference type="NCBIfam" id="TIGR00260">
    <property type="entry name" value="thrC"/>
    <property type="match status" value="1"/>
</dbReference>
<dbReference type="InterPro" id="IPR000634">
    <property type="entry name" value="Ser/Thr_deHydtase_PyrdxlP-BS"/>
</dbReference>
<dbReference type="InterPro" id="IPR037158">
    <property type="entry name" value="Thr_synth_N_sf"/>
</dbReference>
<evidence type="ECO:0000256" key="12">
    <source>
        <dbReference type="PIRSR" id="PIRSR604450-51"/>
    </source>
</evidence>
<sequence length="433" mass="47810">MNYYSTNHHSPAATLQEAVVRGLAPDRGLYMPEHIHPLPSDFYDGIDRLSLPDIACRVADAFFGDDIPQDTLHELVRDTLSFDIPLVPVTGRIHSLELFHGPTLAFKDVGARFMARLLGYFIRREGAGEVNVLVATSGDTGSAVANGFLGVEGIRVYVLYPKGKVSEIQEKQFTTLGRNITALEVDGTFDDCQALVKDAFMDGELNARLRLTSANSINVARFLPQSFYYFHAYAQLKREGRADNVVVCVPSGNFGNLTAGLFAARMGLPVGRFIAANNRNDIFYQYLRTGVYSPRPSIATIANAMDVGAPSNFARILDLYGNNHAAICAAISGATYTDEQIADTVRTTWQQHHYLLDPHGACGFRALQEGLREGETGIFLETAHPAKFKDTVEHIIGQPVDIPDKLRAFMQGTRRSVPMSKDFPAFKDYLLRQ</sequence>
<gene>
    <name evidence="15" type="primary">thrC</name>
    <name evidence="15" type="ORF">H9950_03655</name>
</gene>
<dbReference type="EMBL" id="DWZI01000020">
    <property type="protein sequence ID" value="HJA85283.1"/>
    <property type="molecule type" value="Genomic_DNA"/>
</dbReference>
<dbReference type="GO" id="GO:0009088">
    <property type="term" value="P:threonine biosynthetic process"/>
    <property type="evidence" value="ECO:0007669"/>
    <property type="project" value="UniProtKB-UniRule"/>
</dbReference>
<evidence type="ECO:0000256" key="6">
    <source>
        <dbReference type="ARBA" id="ARBA00022605"/>
    </source>
</evidence>
<evidence type="ECO:0000313" key="15">
    <source>
        <dbReference type="EMBL" id="HJA85283.1"/>
    </source>
</evidence>
<dbReference type="Gene3D" id="3.90.1380.10">
    <property type="entry name" value="Threonine synthase, N-terminal domain"/>
    <property type="match status" value="1"/>
</dbReference>
<comment type="cofactor">
    <cofactor evidence="1 12">
        <name>pyridoxal 5'-phosphate</name>
        <dbReference type="ChEBI" id="CHEBI:597326"/>
    </cofactor>
</comment>
<dbReference type="InterPro" id="IPR029144">
    <property type="entry name" value="Thr_synth_N"/>
</dbReference>
<dbReference type="InterPro" id="IPR001926">
    <property type="entry name" value="TrpB-like_PALP"/>
</dbReference>
<name>A0A9D2HWA6_9BACE</name>
<keyword evidence="7" id="KW-0791">Threonine biosynthesis</keyword>
<dbReference type="AlphaFoldDB" id="A0A9D2HWA6"/>
<organism evidence="15 16">
    <name type="scientific">Candidatus Bacteroides avicola</name>
    <dbReference type="NCBI Taxonomy" id="2838468"/>
    <lineage>
        <taxon>Bacteria</taxon>
        <taxon>Pseudomonadati</taxon>
        <taxon>Bacteroidota</taxon>
        <taxon>Bacteroidia</taxon>
        <taxon>Bacteroidales</taxon>
        <taxon>Bacteroidaceae</taxon>
        <taxon>Bacteroides</taxon>
    </lineage>
</organism>
<keyword evidence="9 15" id="KW-0456">Lyase</keyword>
<evidence type="ECO:0000313" key="16">
    <source>
        <dbReference type="Proteomes" id="UP000823862"/>
    </source>
</evidence>
<proteinExistence type="inferred from homology"/>
<dbReference type="Pfam" id="PF14821">
    <property type="entry name" value="Thr_synth_N"/>
    <property type="match status" value="1"/>
</dbReference>
<feature type="domain" description="Threonine synthase N-terminal" evidence="14">
    <location>
        <begin position="2"/>
        <end position="79"/>
    </location>
</feature>
<evidence type="ECO:0000256" key="3">
    <source>
        <dbReference type="ARBA" id="ARBA00005517"/>
    </source>
</evidence>
<comment type="catalytic activity">
    <reaction evidence="10">
        <text>O-phospho-L-homoserine + H2O = L-threonine + phosphate</text>
        <dbReference type="Rhea" id="RHEA:10840"/>
        <dbReference type="ChEBI" id="CHEBI:15377"/>
        <dbReference type="ChEBI" id="CHEBI:43474"/>
        <dbReference type="ChEBI" id="CHEBI:57590"/>
        <dbReference type="ChEBI" id="CHEBI:57926"/>
        <dbReference type="EC" id="4.2.3.1"/>
    </reaction>
</comment>
<dbReference type="Gene3D" id="3.40.50.1100">
    <property type="match status" value="2"/>
</dbReference>
<dbReference type="EC" id="4.2.3.1" evidence="4 11"/>
<comment type="caution">
    <text evidence="15">The sequence shown here is derived from an EMBL/GenBank/DDBJ whole genome shotgun (WGS) entry which is preliminary data.</text>
</comment>
<evidence type="ECO:0000256" key="10">
    <source>
        <dbReference type="ARBA" id="ARBA00049144"/>
    </source>
</evidence>
<keyword evidence="8 12" id="KW-0663">Pyridoxal phosphate</keyword>
<evidence type="ECO:0000259" key="14">
    <source>
        <dbReference type="Pfam" id="PF14821"/>
    </source>
</evidence>
<evidence type="ECO:0000256" key="7">
    <source>
        <dbReference type="ARBA" id="ARBA00022697"/>
    </source>
</evidence>
<reference evidence="15" key="2">
    <citation type="submission" date="2021-04" db="EMBL/GenBank/DDBJ databases">
        <authorList>
            <person name="Gilroy R."/>
        </authorList>
    </citation>
    <scope>NUCLEOTIDE SEQUENCE</scope>
    <source>
        <strain evidence="15">ChiHjej12B11-9795</strain>
    </source>
</reference>